<dbReference type="AlphaFoldDB" id="A0A6J7MTP2"/>
<protein>
    <recommendedName>
        <fullName evidence="5">Alpha-acetolactate decarboxylase</fullName>
        <ecNumber evidence="4">4.1.1.5</ecNumber>
    </recommendedName>
</protein>
<evidence type="ECO:0000313" key="9">
    <source>
        <dbReference type="EMBL" id="CAB4720639.1"/>
    </source>
</evidence>
<dbReference type="EMBL" id="CAFBOF010000036">
    <property type="protein sequence ID" value="CAB4984097.1"/>
    <property type="molecule type" value="Genomic_DNA"/>
</dbReference>
<reference evidence="11" key="1">
    <citation type="submission" date="2020-05" db="EMBL/GenBank/DDBJ databases">
        <authorList>
            <person name="Chiriac C."/>
            <person name="Salcher M."/>
            <person name="Ghai R."/>
            <person name="Kavagutti S V."/>
        </authorList>
    </citation>
    <scope>NUCLEOTIDE SEQUENCE</scope>
</reference>
<comment type="similarity">
    <text evidence="3">Belongs to the alpha-acetolactate decarboxylase family.</text>
</comment>
<accession>A0A6J7MTP2</accession>
<gene>
    <name evidence="9" type="ORF">UFOPK2683_00592</name>
    <name evidence="10" type="ORF">UFOPK3605_01227</name>
    <name evidence="11" type="ORF">UFOPK3897_01292</name>
    <name evidence="12" type="ORF">UFOPK4121_00767</name>
</gene>
<dbReference type="SUPFAM" id="SSF117856">
    <property type="entry name" value="AF0104/ALDC/Ptd012-like"/>
    <property type="match status" value="1"/>
</dbReference>
<dbReference type="EMBL" id="CAFBPQ010000019">
    <property type="protein sequence ID" value="CAB5022735.1"/>
    <property type="molecule type" value="Genomic_DNA"/>
</dbReference>
<evidence type="ECO:0000256" key="1">
    <source>
        <dbReference type="ARBA" id="ARBA00001784"/>
    </source>
</evidence>
<keyword evidence="6" id="KW-0210">Decarboxylase</keyword>
<dbReference type="Pfam" id="PF03306">
    <property type="entry name" value="AAL_decarboxy"/>
    <property type="match status" value="1"/>
</dbReference>
<sequence length="263" mass="28222">MAVDIIDHRLIGALHVCAMRRDGFDQDPTASGVVWQTSTLDAVMDGRYDGDITVGELLAHGNFGIGTLQHLDGEMLILDGECWNINSGGEVLRVDADTLTPFAVVCDFSPTHQIQLTGPLDLKSLNGALDRLSPATDIVSAVRVDGEFGELRLRSVAAQTPPYPPLLEVTAHQTEWNLSTATGTLLGFRFPDNTAGLEVPGYHLHFISDDHQHGGHVLAATLIKGSATIDTMSEMHVELPEGIEIGQPGTGTDREAIRRVEGG</sequence>
<evidence type="ECO:0000256" key="5">
    <source>
        <dbReference type="ARBA" id="ARBA00020164"/>
    </source>
</evidence>
<evidence type="ECO:0000313" key="11">
    <source>
        <dbReference type="EMBL" id="CAB4984097.1"/>
    </source>
</evidence>
<evidence type="ECO:0000256" key="8">
    <source>
        <dbReference type="ARBA" id="ARBA00023239"/>
    </source>
</evidence>
<proteinExistence type="inferred from homology"/>
<dbReference type="PANTHER" id="PTHR35524:SF1">
    <property type="entry name" value="ALPHA-ACETOLACTATE DECARBOXYLASE"/>
    <property type="match status" value="1"/>
</dbReference>
<evidence type="ECO:0000256" key="7">
    <source>
        <dbReference type="ARBA" id="ARBA00023061"/>
    </source>
</evidence>
<dbReference type="GO" id="GO:0047605">
    <property type="term" value="F:acetolactate decarboxylase activity"/>
    <property type="evidence" value="ECO:0007669"/>
    <property type="project" value="UniProtKB-EC"/>
</dbReference>
<comment type="catalytic activity">
    <reaction evidence="1">
        <text>(2S)-2-acetolactate + H(+) = (R)-acetoin + CO2</text>
        <dbReference type="Rhea" id="RHEA:21580"/>
        <dbReference type="ChEBI" id="CHEBI:15378"/>
        <dbReference type="ChEBI" id="CHEBI:15686"/>
        <dbReference type="ChEBI" id="CHEBI:16526"/>
        <dbReference type="ChEBI" id="CHEBI:58476"/>
        <dbReference type="EC" id="4.1.1.5"/>
    </reaction>
</comment>
<evidence type="ECO:0000256" key="4">
    <source>
        <dbReference type="ARBA" id="ARBA00013204"/>
    </source>
</evidence>
<dbReference type="EC" id="4.1.1.5" evidence="4"/>
<keyword evidence="7" id="KW-0005">Acetoin biosynthesis</keyword>
<dbReference type="NCBIfam" id="TIGR01252">
    <property type="entry name" value="acetolac_decarb"/>
    <property type="match status" value="1"/>
</dbReference>
<comment type="pathway">
    <text evidence="2">Polyol metabolism; (R,R)-butane-2,3-diol biosynthesis; (R,R)-butane-2,3-diol from pyruvate: step 2/3.</text>
</comment>
<organism evidence="11">
    <name type="scientific">freshwater metagenome</name>
    <dbReference type="NCBI Taxonomy" id="449393"/>
    <lineage>
        <taxon>unclassified sequences</taxon>
        <taxon>metagenomes</taxon>
        <taxon>ecological metagenomes</taxon>
    </lineage>
</organism>
<evidence type="ECO:0000256" key="3">
    <source>
        <dbReference type="ARBA" id="ARBA00007106"/>
    </source>
</evidence>
<evidence type="ECO:0000313" key="10">
    <source>
        <dbReference type="EMBL" id="CAB4912674.1"/>
    </source>
</evidence>
<evidence type="ECO:0000256" key="6">
    <source>
        <dbReference type="ARBA" id="ARBA00022793"/>
    </source>
</evidence>
<dbReference type="UniPathway" id="UPA00626">
    <property type="reaction ID" value="UER00678"/>
</dbReference>
<dbReference type="EMBL" id="CAFBMM010000072">
    <property type="protein sequence ID" value="CAB4912674.1"/>
    <property type="molecule type" value="Genomic_DNA"/>
</dbReference>
<dbReference type="CDD" id="cd17299">
    <property type="entry name" value="acetolactate_decarboxylase"/>
    <property type="match status" value="1"/>
</dbReference>
<dbReference type="Gene3D" id="3.30.1330.80">
    <property type="entry name" value="Hypothetical protein, similar to alpha- acetolactate decarboxylase, domain 2"/>
    <property type="match status" value="2"/>
</dbReference>
<keyword evidence="8" id="KW-0456">Lyase</keyword>
<dbReference type="InterPro" id="IPR005128">
    <property type="entry name" value="Acetolactate_a_deCO2ase"/>
</dbReference>
<evidence type="ECO:0000256" key="2">
    <source>
        <dbReference type="ARBA" id="ARBA00005170"/>
    </source>
</evidence>
<dbReference type="PANTHER" id="PTHR35524">
    <property type="entry name" value="ALPHA-ACETOLACTATE DECARBOXYLASE"/>
    <property type="match status" value="1"/>
</dbReference>
<evidence type="ECO:0000313" key="12">
    <source>
        <dbReference type="EMBL" id="CAB5022735.1"/>
    </source>
</evidence>
<dbReference type="EMBL" id="CAEZYK010000024">
    <property type="protein sequence ID" value="CAB4720639.1"/>
    <property type="molecule type" value="Genomic_DNA"/>
</dbReference>
<dbReference type="GO" id="GO:0045151">
    <property type="term" value="P:acetoin biosynthetic process"/>
    <property type="evidence" value="ECO:0007669"/>
    <property type="project" value="UniProtKB-KW"/>
</dbReference>
<name>A0A6J7MTP2_9ZZZZ</name>